<dbReference type="CDD" id="cd05155">
    <property type="entry name" value="APH_ChoK_like_1"/>
    <property type="match status" value="1"/>
</dbReference>
<name>A0A640TC05_STRNI</name>
<keyword evidence="2" id="KW-0808">Transferase</keyword>
<protein>
    <submittedName>
        <fullName evidence="2 3">Phosphotransferase</fullName>
    </submittedName>
</protein>
<evidence type="ECO:0000313" key="3">
    <source>
        <dbReference type="EMBL" id="WAT94695.1"/>
    </source>
</evidence>
<dbReference type="SUPFAM" id="SSF56112">
    <property type="entry name" value="Protein kinase-like (PK-like)"/>
    <property type="match status" value="1"/>
</dbReference>
<dbReference type="InterPro" id="IPR051678">
    <property type="entry name" value="AGP_Transferase"/>
</dbReference>
<dbReference type="InterPro" id="IPR011009">
    <property type="entry name" value="Kinase-like_dom_sf"/>
</dbReference>
<gene>
    <name evidence="2" type="ORF">Sliba_02790</name>
    <name evidence="3" type="ORF">STRLI_000357</name>
</gene>
<proteinExistence type="predicted"/>
<dbReference type="RefSeq" id="WP_159483776.1">
    <property type="nucleotide sequence ID" value="NZ_BLIP01000001.1"/>
</dbReference>
<dbReference type="Pfam" id="PF01636">
    <property type="entry name" value="APH"/>
    <property type="match status" value="1"/>
</dbReference>
<dbReference type="EMBL" id="BLIP01000001">
    <property type="protein sequence ID" value="GFE19826.1"/>
    <property type="molecule type" value="Genomic_DNA"/>
</dbReference>
<feature type="domain" description="Aminoglycoside phosphotransferase" evidence="1">
    <location>
        <begin position="39"/>
        <end position="261"/>
    </location>
</feature>
<dbReference type="Proteomes" id="UP000429552">
    <property type="component" value="Unassembled WGS sequence"/>
</dbReference>
<dbReference type="AlphaFoldDB" id="A0A640TC05"/>
<evidence type="ECO:0000313" key="5">
    <source>
        <dbReference type="Proteomes" id="UP001210609"/>
    </source>
</evidence>
<dbReference type="GO" id="GO:0016740">
    <property type="term" value="F:transferase activity"/>
    <property type="evidence" value="ECO:0007669"/>
    <property type="project" value="UniProtKB-KW"/>
</dbReference>
<keyword evidence="5" id="KW-1185">Reference proteome</keyword>
<reference evidence="2 4" key="1">
    <citation type="submission" date="2019-12" db="EMBL/GenBank/DDBJ databases">
        <title>Whole genome shotgun sequence of Streptomyces libani subsp. libani NBRC 13452.</title>
        <authorList>
            <person name="Ichikawa N."/>
            <person name="Kimura A."/>
            <person name="Kitahashi Y."/>
            <person name="Komaki H."/>
            <person name="Tamura T."/>
        </authorList>
    </citation>
    <scope>NUCLEOTIDE SEQUENCE [LARGE SCALE GENOMIC DNA]</scope>
    <source>
        <strain evidence="2 4">NBRC 13452</strain>
    </source>
</reference>
<dbReference type="EMBL" id="CP114202">
    <property type="protein sequence ID" value="WAT94695.1"/>
    <property type="molecule type" value="Genomic_DNA"/>
</dbReference>
<organism evidence="2 4">
    <name type="scientific">Streptomyces nigrescens</name>
    <dbReference type="NCBI Taxonomy" id="1920"/>
    <lineage>
        <taxon>Bacteria</taxon>
        <taxon>Bacillati</taxon>
        <taxon>Actinomycetota</taxon>
        <taxon>Actinomycetes</taxon>
        <taxon>Kitasatosporales</taxon>
        <taxon>Streptomycetaceae</taxon>
        <taxon>Streptomyces</taxon>
    </lineage>
</organism>
<evidence type="ECO:0000313" key="4">
    <source>
        <dbReference type="Proteomes" id="UP000429552"/>
    </source>
</evidence>
<dbReference type="PANTHER" id="PTHR21310">
    <property type="entry name" value="AMINOGLYCOSIDE PHOSPHOTRANSFERASE-RELATED-RELATED"/>
    <property type="match status" value="1"/>
</dbReference>
<sequence length="300" mass="32420">MCARKMHADEADIDVPLVRRLLAAQFPRWADLPVTAVDSAGTSNAMFRLGDDMVVRLPRVEGAVQDVAKEHRWLPRLAPSLPVAVPGPLGKGTPAEDYPWPWSVYRWLDGETPAVGRLAAPRSLAADLAEFVTALHRIEPADGPPSYRGRPLETRDGTTRATVAALDGIIDTDAAIAGWEAALQAPAWPGPAVWIHADLQPGNLLTVRGRLAAVIDFGCLGLGDPAVDMIVAWYLLPADARGVFRTAVGADDATWARGRGWALSIALDELRYYRETNPVMAAIARHVIEEVRTEQAHTAA</sequence>
<dbReference type="Gene3D" id="3.30.200.20">
    <property type="entry name" value="Phosphorylase Kinase, domain 1"/>
    <property type="match status" value="1"/>
</dbReference>
<reference evidence="3 5" key="2">
    <citation type="submission" date="2022-12" db="EMBL/GenBank/DDBJ databases">
        <authorList>
            <person name="Ruckert C."/>
            <person name="Busche T."/>
            <person name="Kalinowski J."/>
            <person name="Wittmann C."/>
        </authorList>
    </citation>
    <scope>NUCLEOTIDE SEQUENCE [LARGE SCALE GENOMIC DNA]</scope>
    <source>
        <strain evidence="3 5">DSM 40555</strain>
    </source>
</reference>
<dbReference type="Proteomes" id="UP001210609">
    <property type="component" value="Chromosome"/>
</dbReference>
<accession>A0A640TC05</accession>
<evidence type="ECO:0000259" key="1">
    <source>
        <dbReference type="Pfam" id="PF01636"/>
    </source>
</evidence>
<evidence type="ECO:0000313" key="2">
    <source>
        <dbReference type="EMBL" id="GFE19826.1"/>
    </source>
</evidence>
<dbReference type="InterPro" id="IPR002575">
    <property type="entry name" value="Aminoglycoside_PTrfase"/>
</dbReference>
<dbReference type="PANTHER" id="PTHR21310:SF42">
    <property type="entry name" value="BIFUNCTIONAL AAC_APH"/>
    <property type="match status" value="1"/>
</dbReference>
<dbReference type="Gene3D" id="3.90.1200.10">
    <property type="match status" value="1"/>
</dbReference>